<name>A0ABU0Z5C2_9MICO</name>
<protein>
    <submittedName>
        <fullName evidence="4">PKD domain-containing protein</fullName>
    </submittedName>
</protein>
<accession>A0ABU0Z5C2</accession>
<feature type="transmembrane region" description="Helical" evidence="2">
    <location>
        <begin position="45"/>
        <end position="69"/>
    </location>
</feature>
<dbReference type="InterPro" id="IPR013783">
    <property type="entry name" value="Ig-like_fold"/>
</dbReference>
<evidence type="ECO:0000256" key="1">
    <source>
        <dbReference type="SAM" id="MobiDB-lite"/>
    </source>
</evidence>
<dbReference type="Gene3D" id="2.60.40.10">
    <property type="entry name" value="Immunoglobulins"/>
    <property type="match status" value="1"/>
</dbReference>
<evidence type="ECO:0000313" key="4">
    <source>
        <dbReference type="EMBL" id="MDQ7879785.1"/>
    </source>
</evidence>
<dbReference type="InterPro" id="IPR035986">
    <property type="entry name" value="PKD_dom_sf"/>
</dbReference>
<keyword evidence="2" id="KW-0812">Transmembrane</keyword>
<keyword evidence="2" id="KW-0472">Membrane</keyword>
<gene>
    <name evidence="4" type="ORF">Q9R08_17465</name>
</gene>
<feature type="transmembrane region" description="Helical" evidence="2">
    <location>
        <begin position="229"/>
        <end position="249"/>
    </location>
</feature>
<evidence type="ECO:0000259" key="3">
    <source>
        <dbReference type="Pfam" id="PF00801"/>
    </source>
</evidence>
<feature type="domain" description="PKD" evidence="3">
    <location>
        <begin position="111"/>
        <end position="174"/>
    </location>
</feature>
<dbReference type="RefSeq" id="WP_308869428.1">
    <property type="nucleotide sequence ID" value="NZ_JAVFWO010000005.1"/>
</dbReference>
<proteinExistence type="predicted"/>
<dbReference type="Proteomes" id="UP001235133">
    <property type="component" value="Unassembled WGS sequence"/>
</dbReference>
<feature type="region of interest" description="Disordered" evidence="1">
    <location>
        <begin position="248"/>
        <end position="273"/>
    </location>
</feature>
<dbReference type="Pfam" id="PF00801">
    <property type="entry name" value="PKD"/>
    <property type="match status" value="1"/>
</dbReference>
<dbReference type="InterPro" id="IPR000601">
    <property type="entry name" value="PKD_dom"/>
</dbReference>
<reference evidence="4 5" key="1">
    <citation type="submission" date="2023-08" db="EMBL/GenBank/DDBJ databases">
        <title>Microbacterium psychrotolerans sp. nov., a psychrotolerant bacterium isolated from soil in Heilongjiang Province, China.</title>
        <authorList>
            <person name="An P."/>
            <person name="Zhao D."/>
            <person name="Xiang H."/>
        </authorList>
    </citation>
    <scope>NUCLEOTIDE SEQUENCE [LARGE SCALE GENOMIC DNA]</scope>
    <source>
        <strain evidence="4 5">QXD-8</strain>
    </source>
</reference>
<keyword evidence="2" id="KW-1133">Transmembrane helix</keyword>
<evidence type="ECO:0000313" key="5">
    <source>
        <dbReference type="Proteomes" id="UP001235133"/>
    </source>
</evidence>
<organism evidence="4 5">
    <name type="scientific">Microbacterium psychrotolerans</name>
    <dbReference type="NCBI Taxonomy" id="3068321"/>
    <lineage>
        <taxon>Bacteria</taxon>
        <taxon>Bacillati</taxon>
        <taxon>Actinomycetota</taxon>
        <taxon>Actinomycetes</taxon>
        <taxon>Micrococcales</taxon>
        <taxon>Microbacteriaceae</taxon>
        <taxon>Microbacterium</taxon>
    </lineage>
</organism>
<feature type="transmembrane region" description="Helical" evidence="2">
    <location>
        <begin position="205"/>
        <end position="223"/>
    </location>
</feature>
<dbReference type="EMBL" id="JAVFWO010000005">
    <property type="protein sequence ID" value="MDQ7879785.1"/>
    <property type="molecule type" value="Genomic_DNA"/>
</dbReference>
<comment type="caution">
    <text evidence="4">The sequence shown here is derived from an EMBL/GenBank/DDBJ whole genome shotgun (WGS) entry which is preliminary data.</text>
</comment>
<evidence type="ECO:0000256" key="2">
    <source>
        <dbReference type="SAM" id="Phobius"/>
    </source>
</evidence>
<dbReference type="CDD" id="cd00146">
    <property type="entry name" value="PKD"/>
    <property type="match status" value="1"/>
</dbReference>
<dbReference type="SUPFAM" id="SSF49299">
    <property type="entry name" value="PKD domain"/>
    <property type="match status" value="1"/>
</dbReference>
<sequence>MHAQRNWEMGSRMLIRVLATEGDPSPSSTPADPATSAVDVALSNYYLAIGLLLGAIVVIVLALVFAWLYHRDALRTIEKLATTPGAPPVAIDSGGAVERGIHVGPAIIGSSVAQKDTAVMFTVEDLADGATVSWDVQGATVEEIDGGRTILATFAEDGTYKIRATVTDAGGTATELEPKQVTIQPPAIATASAPALVIPFVVKNWGRLVIVLFGVGVISALMATQILDAAAGVGILGTLLGAGAVSATTGGTGDTPAQRPGETAGAQTGGDRR</sequence>
<keyword evidence="5" id="KW-1185">Reference proteome</keyword>